<reference evidence="4 5" key="1">
    <citation type="submission" date="2019-12" db="EMBL/GenBank/DDBJ databases">
        <title>Isolation and characterization of three novel carbon monoxide-oxidizing members of Halobacteria from salione crusts and soils.</title>
        <authorList>
            <person name="Myers M.R."/>
            <person name="King G.M."/>
        </authorList>
    </citation>
    <scope>NUCLEOTIDE SEQUENCE [LARGE SCALE GENOMIC DNA]</scope>
    <source>
        <strain evidence="4 5">WSA2</strain>
    </source>
</reference>
<name>A0A6B0STU1_9EURY</name>
<evidence type="ECO:0000256" key="2">
    <source>
        <dbReference type="ARBA" id="ARBA00023002"/>
    </source>
</evidence>
<dbReference type="Gene3D" id="3.40.50.720">
    <property type="entry name" value="NAD(P)-binding Rossmann-like Domain"/>
    <property type="match status" value="1"/>
</dbReference>
<keyword evidence="5" id="KW-1185">Reference proteome</keyword>
<dbReference type="AlphaFoldDB" id="A0A6B0STU1"/>
<dbReference type="SUPFAM" id="SSF51735">
    <property type="entry name" value="NAD(P)-binding Rossmann-fold domains"/>
    <property type="match status" value="1"/>
</dbReference>
<dbReference type="InterPro" id="IPR036291">
    <property type="entry name" value="NAD(P)-bd_dom_sf"/>
</dbReference>
<dbReference type="PANTHER" id="PTHR42760">
    <property type="entry name" value="SHORT-CHAIN DEHYDROGENASES/REDUCTASES FAMILY MEMBER"/>
    <property type="match status" value="1"/>
</dbReference>
<dbReference type="PRINTS" id="PR00080">
    <property type="entry name" value="SDRFAMILY"/>
</dbReference>
<dbReference type="InterPro" id="IPR057326">
    <property type="entry name" value="KR_dom"/>
</dbReference>
<gene>
    <name evidence="4" type="ORF">GRX01_13275</name>
</gene>
<protein>
    <submittedName>
        <fullName evidence="4">SDR family oxidoreductase</fullName>
    </submittedName>
</protein>
<proteinExistence type="inferred from homology"/>
<comment type="similarity">
    <text evidence="1">Belongs to the short-chain dehydrogenases/reductases (SDR) family.</text>
</comment>
<dbReference type="Pfam" id="PF13561">
    <property type="entry name" value="adh_short_C2"/>
    <property type="match status" value="1"/>
</dbReference>
<dbReference type="NCBIfam" id="NF005559">
    <property type="entry name" value="PRK07231.1"/>
    <property type="match status" value="1"/>
</dbReference>
<accession>A0A6B0STU1</accession>
<organism evidence="4 5">
    <name type="scientific">Halobaculum saliterrae</name>
    <dbReference type="NCBI Taxonomy" id="2073113"/>
    <lineage>
        <taxon>Archaea</taxon>
        <taxon>Methanobacteriati</taxon>
        <taxon>Methanobacteriota</taxon>
        <taxon>Stenosarchaea group</taxon>
        <taxon>Halobacteria</taxon>
        <taxon>Halobacteriales</taxon>
        <taxon>Haloferacaceae</taxon>
        <taxon>Halobaculum</taxon>
    </lineage>
</organism>
<dbReference type="EMBL" id="WUUS01000008">
    <property type="protein sequence ID" value="MXR42304.1"/>
    <property type="molecule type" value="Genomic_DNA"/>
</dbReference>
<evidence type="ECO:0000313" key="5">
    <source>
        <dbReference type="Proteomes" id="UP000437065"/>
    </source>
</evidence>
<evidence type="ECO:0000259" key="3">
    <source>
        <dbReference type="SMART" id="SM00822"/>
    </source>
</evidence>
<dbReference type="PRINTS" id="PR00081">
    <property type="entry name" value="GDHRDH"/>
</dbReference>
<keyword evidence="2" id="KW-0560">Oxidoreductase</keyword>
<dbReference type="InterPro" id="IPR002347">
    <property type="entry name" value="SDR_fam"/>
</dbReference>
<dbReference type="OrthoDB" id="281764at2157"/>
<dbReference type="PANTHER" id="PTHR42760:SF133">
    <property type="entry name" value="3-OXOACYL-[ACYL-CARRIER-PROTEIN] REDUCTASE"/>
    <property type="match status" value="1"/>
</dbReference>
<dbReference type="Proteomes" id="UP000437065">
    <property type="component" value="Unassembled WGS sequence"/>
</dbReference>
<comment type="caution">
    <text evidence="4">The sequence shown here is derived from an EMBL/GenBank/DDBJ whole genome shotgun (WGS) entry which is preliminary data.</text>
</comment>
<sequence>MTDDTAGEFDPATALDLSDRVAVVTGGTRGIGRAIALGLANAGADVVPTSRTAADVDDAVAAVESRGVDSLACPTDVTDTDDVTALMATVRAELGGPDVVVNNAGVNPDGALGPPEATTEDAEEFVLDVNLRGALRCARAAAESLHASDGGSLINVASVGGVVGLPRQHPYVASKHGLVGATRSMALDWAPEVRVNAVAPGYVLTDLTADIEGNERLVESIRDRTPLGRFADPAEVAGPVVFLASDAASYVTGACLAVDGGWTAR</sequence>
<dbReference type="RefSeq" id="WP_159668320.1">
    <property type="nucleotide sequence ID" value="NZ_WUUS01000008.1"/>
</dbReference>
<dbReference type="SMART" id="SM00822">
    <property type="entry name" value="PKS_KR"/>
    <property type="match status" value="1"/>
</dbReference>
<feature type="domain" description="Ketoreductase" evidence="3">
    <location>
        <begin position="20"/>
        <end position="196"/>
    </location>
</feature>
<dbReference type="GO" id="GO:0016616">
    <property type="term" value="F:oxidoreductase activity, acting on the CH-OH group of donors, NAD or NADP as acceptor"/>
    <property type="evidence" value="ECO:0007669"/>
    <property type="project" value="UniProtKB-ARBA"/>
</dbReference>
<evidence type="ECO:0000313" key="4">
    <source>
        <dbReference type="EMBL" id="MXR42304.1"/>
    </source>
</evidence>
<evidence type="ECO:0000256" key="1">
    <source>
        <dbReference type="ARBA" id="ARBA00006484"/>
    </source>
</evidence>
<dbReference type="FunFam" id="3.40.50.720:FF:000084">
    <property type="entry name" value="Short-chain dehydrogenase reductase"/>
    <property type="match status" value="1"/>
</dbReference>